<proteinExistence type="predicted"/>
<name>A0ABU1TRK2_9FLAO</name>
<keyword evidence="2" id="KW-1185">Reference proteome</keyword>
<gene>
    <name evidence="1" type="ORF">J2X31_002518</name>
</gene>
<dbReference type="EMBL" id="JAVDVI010000010">
    <property type="protein sequence ID" value="MDR6968495.1"/>
    <property type="molecule type" value="Genomic_DNA"/>
</dbReference>
<evidence type="ECO:0000313" key="1">
    <source>
        <dbReference type="EMBL" id="MDR6968495.1"/>
    </source>
</evidence>
<organism evidence="1 2">
    <name type="scientific">Flavobacterium arsenatis</name>
    <dbReference type="NCBI Taxonomy" id="1484332"/>
    <lineage>
        <taxon>Bacteria</taxon>
        <taxon>Pseudomonadati</taxon>
        <taxon>Bacteroidota</taxon>
        <taxon>Flavobacteriia</taxon>
        <taxon>Flavobacteriales</taxon>
        <taxon>Flavobacteriaceae</taxon>
        <taxon>Flavobacterium</taxon>
    </lineage>
</organism>
<sequence length="78" mass="9197">MKSEITIKRNQNKDLMMLKVLSTLLHYGADFKASEIPFYMDKYENEDQISIKANEECIEKSSKYFDEIGIKYTIVKVH</sequence>
<accession>A0ABU1TRK2</accession>
<evidence type="ECO:0000313" key="2">
    <source>
        <dbReference type="Proteomes" id="UP001255185"/>
    </source>
</evidence>
<dbReference type="RefSeq" id="WP_310027091.1">
    <property type="nucleotide sequence ID" value="NZ_JAVDVI010000010.1"/>
</dbReference>
<comment type="caution">
    <text evidence="1">The sequence shown here is derived from an EMBL/GenBank/DDBJ whole genome shotgun (WGS) entry which is preliminary data.</text>
</comment>
<reference evidence="1 2" key="1">
    <citation type="submission" date="2023-07" db="EMBL/GenBank/DDBJ databases">
        <title>Sorghum-associated microbial communities from plants grown in Nebraska, USA.</title>
        <authorList>
            <person name="Schachtman D."/>
        </authorList>
    </citation>
    <scope>NUCLEOTIDE SEQUENCE [LARGE SCALE GENOMIC DNA]</scope>
    <source>
        <strain evidence="1 2">3773</strain>
    </source>
</reference>
<dbReference type="Proteomes" id="UP001255185">
    <property type="component" value="Unassembled WGS sequence"/>
</dbReference>
<protein>
    <submittedName>
        <fullName evidence="1">Uncharacterized protein</fullName>
    </submittedName>
</protein>